<dbReference type="InterPro" id="IPR011990">
    <property type="entry name" value="TPR-like_helical_dom_sf"/>
</dbReference>
<dbReference type="Pfam" id="PF10374">
    <property type="entry name" value="EST1"/>
    <property type="match status" value="1"/>
</dbReference>
<evidence type="ECO:0000313" key="5">
    <source>
        <dbReference type="Proteomes" id="UP000243876"/>
    </source>
</evidence>
<evidence type="ECO:0000259" key="2">
    <source>
        <dbReference type="Pfam" id="PF10373"/>
    </source>
</evidence>
<feature type="region of interest" description="Disordered" evidence="1">
    <location>
        <begin position="132"/>
        <end position="153"/>
    </location>
</feature>
<dbReference type="EMBL" id="CENE01000003">
    <property type="protein sequence ID" value="CEQ39521.1"/>
    <property type="molecule type" value="Genomic_DNA"/>
</dbReference>
<evidence type="ECO:0000313" key="4">
    <source>
        <dbReference type="EMBL" id="CEQ39521.1"/>
    </source>
</evidence>
<feature type="domain" description="Telomerase activating protein Est1-like N-terminal" evidence="3">
    <location>
        <begin position="101"/>
        <end position="252"/>
    </location>
</feature>
<dbReference type="InterPro" id="IPR045153">
    <property type="entry name" value="Est1/Ebs1-like"/>
</dbReference>
<dbReference type="SUPFAM" id="SSF48452">
    <property type="entry name" value="TPR-like"/>
    <property type="match status" value="1"/>
</dbReference>
<evidence type="ECO:0000259" key="3">
    <source>
        <dbReference type="Pfam" id="PF10374"/>
    </source>
</evidence>
<feature type="domain" description="DNA/RNA-binding" evidence="2">
    <location>
        <begin position="296"/>
        <end position="386"/>
    </location>
</feature>
<feature type="non-terminal residue" evidence="4">
    <location>
        <position position="1"/>
    </location>
</feature>
<dbReference type="Pfam" id="PF10373">
    <property type="entry name" value="EST1_DNA_bind"/>
    <property type="match status" value="1"/>
</dbReference>
<proteinExistence type="predicted"/>
<dbReference type="PANTHER" id="PTHR15696:SF36">
    <property type="entry name" value="NONSENSE-MEDIATED MRNA DECAY FACTOR"/>
    <property type="match status" value="1"/>
</dbReference>
<keyword evidence="5" id="KW-1185">Reference proteome</keyword>
<evidence type="ECO:0000256" key="1">
    <source>
        <dbReference type="SAM" id="MobiDB-lite"/>
    </source>
</evidence>
<dbReference type="PANTHER" id="PTHR15696">
    <property type="entry name" value="SMG-7 SUPPRESSOR WITH MORPHOLOGICAL EFFECT ON GENITALIA PROTEIN 7"/>
    <property type="match status" value="1"/>
</dbReference>
<dbReference type="Proteomes" id="UP000243876">
    <property type="component" value="Unassembled WGS sequence"/>
</dbReference>
<dbReference type="OrthoDB" id="69928at2759"/>
<dbReference type="InterPro" id="IPR019458">
    <property type="entry name" value="Est1-like_N"/>
</dbReference>
<protein>
    <submittedName>
        <fullName evidence="4">SPOSA6832_01046-mRNA-1:cds</fullName>
    </submittedName>
</protein>
<reference evidence="5" key="1">
    <citation type="submission" date="2015-02" db="EMBL/GenBank/DDBJ databases">
        <authorList>
            <person name="Gon?alves P."/>
        </authorList>
    </citation>
    <scope>NUCLEOTIDE SEQUENCE [LARGE SCALE GENOMIC DNA]</scope>
</reference>
<dbReference type="AlphaFoldDB" id="A0A0D6EHY3"/>
<gene>
    <name evidence="4" type="primary">SPOSA6832_01046</name>
</gene>
<accession>A0A0D6EHY3</accession>
<dbReference type="Gene3D" id="1.25.40.10">
    <property type="entry name" value="Tetratricopeptide repeat domain"/>
    <property type="match status" value="1"/>
</dbReference>
<sequence length="387" mass="42383">MAEREPARTSSSSINGMIREAKGLALELKGMLKRKDPWDREVEFQREALRKAYLRVVFSPPSSFSSAQRISTSDALSSGAPLKARSSSVSTSHTALILERLNVLWLDTSHALIQIYRHRLSELDKAIAEAPRAHKGKNKRGGNGGDIQLPPAPGPVARRKLLHSFRQFLGAEEEFWRTLCGRFASRLYPEEADELRGLGILASAFSATSENDARHVEPSTEEEKKALRAGVLPLAHKALICFGDLARYSELYSDGSGSGFAALKERGGKRGGKQGGGADRKVKTLPSSLLRTFHPAYPLSTTAGNPSNQLAVLAQYAADPLSSAYHYYRALSVRTPFDTARANLQTTFKKALQRWFSPDGGEPEGDDGVKFKAAFVAIQGILFTKQR</sequence>
<organism evidence="4 5">
    <name type="scientific">Sporidiobolus salmonicolor</name>
    <name type="common">Yeast-like fungus</name>
    <name type="synonym">Sporobolomyces salmonicolor</name>
    <dbReference type="NCBI Taxonomy" id="5005"/>
    <lineage>
        <taxon>Eukaryota</taxon>
        <taxon>Fungi</taxon>
        <taxon>Dikarya</taxon>
        <taxon>Basidiomycota</taxon>
        <taxon>Pucciniomycotina</taxon>
        <taxon>Microbotryomycetes</taxon>
        <taxon>Sporidiobolales</taxon>
        <taxon>Sporidiobolaceae</taxon>
        <taxon>Sporobolomyces</taxon>
    </lineage>
</organism>
<dbReference type="InterPro" id="IPR018834">
    <property type="entry name" value="DNA/RNA-bd_Est1-type"/>
</dbReference>
<name>A0A0D6EHY3_SPOSA</name>